<keyword evidence="4" id="KW-1185">Reference proteome</keyword>
<proteinExistence type="inferred from homology"/>
<dbReference type="STRING" id="1469647.BC351_28895"/>
<dbReference type="Proteomes" id="UP000190626">
    <property type="component" value="Unassembled WGS sequence"/>
</dbReference>
<dbReference type="EMBL" id="MBTG01000017">
    <property type="protein sequence ID" value="OPH56188.1"/>
    <property type="molecule type" value="Genomic_DNA"/>
</dbReference>
<dbReference type="InterPro" id="IPR012223">
    <property type="entry name" value="TEII"/>
</dbReference>
<dbReference type="OrthoDB" id="2213423at2"/>
<comment type="similarity">
    <text evidence="1">Belongs to the thioesterase family.</text>
</comment>
<dbReference type="Pfam" id="PF00975">
    <property type="entry name" value="Thioesterase"/>
    <property type="match status" value="1"/>
</dbReference>
<organism evidence="3 4">
    <name type="scientific">Paenibacillus ferrarius</name>
    <dbReference type="NCBI Taxonomy" id="1469647"/>
    <lineage>
        <taxon>Bacteria</taxon>
        <taxon>Bacillati</taxon>
        <taxon>Bacillota</taxon>
        <taxon>Bacilli</taxon>
        <taxon>Bacillales</taxon>
        <taxon>Paenibacillaceae</taxon>
        <taxon>Paenibacillus</taxon>
    </lineage>
</organism>
<gene>
    <name evidence="3" type="ORF">BC351_28895</name>
</gene>
<dbReference type="AlphaFoldDB" id="A0A1V4HJ61"/>
<dbReference type="InterPro" id="IPR029058">
    <property type="entry name" value="AB_hydrolase_fold"/>
</dbReference>
<dbReference type="InterPro" id="IPR001031">
    <property type="entry name" value="Thioesterase"/>
</dbReference>
<accession>A0A1V4HJ61</accession>
<evidence type="ECO:0000256" key="1">
    <source>
        <dbReference type="ARBA" id="ARBA00007169"/>
    </source>
</evidence>
<name>A0A1V4HJ61_9BACL</name>
<protein>
    <submittedName>
        <fullName evidence="3">Putative thioesterase</fullName>
    </submittedName>
</protein>
<feature type="domain" description="Thioesterase" evidence="2">
    <location>
        <begin position="2"/>
        <end position="226"/>
    </location>
</feature>
<dbReference type="PANTHER" id="PTHR11487">
    <property type="entry name" value="THIOESTERASE"/>
    <property type="match status" value="1"/>
</dbReference>
<evidence type="ECO:0000259" key="2">
    <source>
        <dbReference type="Pfam" id="PF00975"/>
    </source>
</evidence>
<comment type="caution">
    <text evidence="3">The sequence shown here is derived from an EMBL/GenBank/DDBJ whole genome shotgun (WGS) entry which is preliminary data.</text>
</comment>
<sequence>MILFCLPYAGGSEVIYYKWKSYLYSSVHLKPIQLRGRGKRINEDFYENLEEAVEDIFKNIKDKILHYEYAIYGHSMGSLLAYELYYRINKENLRLPKHIFFSGYKPPNVPRREKQIYLLPDDEFIKEVIALGGTSQDVVENEELLQMFTPILRNDFKMLEKYLYKEKKDKIQCDISILNGKEDDITLEEILAWKYHTDKGFKVYNLEGSHFFINNNIGNITKIINQTLKCNNT</sequence>
<dbReference type="GO" id="GO:0008610">
    <property type="term" value="P:lipid biosynthetic process"/>
    <property type="evidence" value="ECO:0007669"/>
    <property type="project" value="TreeGrafter"/>
</dbReference>
<dbReference type="Gene3D" id="3.40.50.1820">
    <property type="entry name" value="alpha/beta hydrolase"/>
    <property type="match status" value="1"/>
</dbReference>
<evidence type="ECO:0000313" key="4">
    <source>
        <dbReference type="Proteomes" id="UP000190626"/>
    </source>
</evidence>
<dbReference type="RefSeq" id="WP_079414418.1">
    <property type="nucleotide sequence ID" value="NZ_MBTG01000017.1"/>
</dbReference>
<dbReference type="SUPFAM" id="SSF53474">
    <property type="entry name" value="alpha/beta-Hydrolases"/>
    <property type="match status" value="1"/>
</dbReference>
<dbReference type="PANTHER" id="PTHR11487:SF0">
    <property type="entry name" value="S-ACYL FATTY ACID SYNTHASE THIOESTERASE, MEDIUM CHAIN"/>
    <property type="match status" value="1"/>
</dbReference>
<reference evidence="4" key="1">
    <citation type="submission" date="2016-07" db="EMBL/GenBank/DDBJ databases">
        <authorList>
            <person name="Florea S."/>
            <person name="Webb J.S."/>
            <person name="Jaromczyk J."/>
            <person name="Schardl C.L."/>
        </authorList>
    </citation>
    <scope>NUCLEOTIDE SEQUENCE [LARGE SCALE GENOMIC DNA]</scope>
    <source>
        <strain evidence="4">CY1</strain>
    </source>
</reference>
<evidence type="ECO:0000313" key="3">
    <source>
        <dbReference type="EMBL" id="OPH56188.1"/>
    </source>
</evidence>